<organism evidence="3 4">
    <name type="scientific">Mesoplasma lactucae ATCC 49193</name>
    <dbReference type="NCBI Taxonomy" id="81460"/>
    <lineage>
        <taxon>Bacteria</taxon>
        <taxon>Bacillati</taxon>
        <taxon>Mycoplasmatota</taxon>
        <taxon>Mollicutes</taxon>
        <taxon>Entomoplasmatales</taxon>
        <taxon>Entomoplasmataceae</taxon>
        <taxon>Mesoplasma</taxon>
    </lineage>
</organism>
<protein>
    <recommendedName>
        <fullName evidence="2">Segregation and condensation protein A</fullName>
    </recommendedName>
</protein>
<dbReference type="PANTHER" id="PTHR33969">
    <property type="entry name" value="SEGREGATION AND CONDENSATION PROTEIN A"/>
    <property type="match status" value="1"/>
</dbReference>
<evidence type="ECO:0000313" key="4">
    <source>
        <dbReference type="Proteomes" id="UP000232227"/>
    </source>
</evidence>
<gene>
    <name evidence="3" type="ORF">CP520_00690</name>
</gene>
<evidence type="ECO:0000256" key="1">
    <source>
        <dbReference type="ARBA" id="ARBA00022829"/>
    </source>
</evidence>
<reference evidence="3 4" key="1">
    <citation type="submission" date="2017-09" db="EMBL/GenBank/DDBJ databases">
        <title>SPAdes assembly of the Mesoplasma lactucae genome.</title>
        <authorList>
            <person name="Knight T.F."/>
            <person name="Rubinstein R."/>
            <person name="Citino T."/>
        </authorList>
    </citation>
    <scope>NUCLEOTIDE SEQUENCE [LARGE SCALE GENOMIC DNA]</scope>
    <source>
        <strain evidence="3 4">831-C4</strain>
    </source>
</reference>
<dbReference type="OrthoDB" id="9811016at2"/>
<dbReference type="RefSeq" id="WP_096862564.1">
    <property type="nucleotide sequence ID" value="NZ_CP023668.1"/>
</dbReference>
<accession>A0A291IRC2</accession>
<dbReference type="Proteomes" id="UP000232227">
    <property type="component" value="Chromosome"/>
</dbReference>
<dbReference type="EMBL" id="CP023668">
    <property type="protein sequence ID" value="ATG97276.1"/>
    <property type="molecule type" value="Genomic_DNA"/>
</dbReference>
<proteinExistence type="predicted"/>
<evidence type="ECO:0000256" key="2">
    <source>
        <dbReference type="ARBA" id="ARBA00044777"/>
    </source>
</evidence>
<keyword evidence="1" id="KW-0159">Chromosome partition</keyword>
<evidence type="ECO:0000313" key="3">
    <source>
        <dbReference type="EMBL" id="ATG97276.1"/>
    </source>
</evidence>
<dbReference type="AlphaFoldDB" id="A0A291IRC2"/>
<dbReference type="Pfam" id="PF02616">
    <property type="entry name" value="SMC_ScpA"/>
    <property type="match status" value="1"/>
</dbReference>
<dbReference type="PANTHER" id="PTHR33969:SF2">
    <property type="entry name" value="SEGREGATION AND CONDENSATION PROTEIN A"/>
    <property type="match status" value="1"/>
</dbReference>
<dbReference type="KEGG" id="mlac:CP520_00690"/>
<name>A0A291IRC2_9MOLU</name>
<keyword evidence="4" id="KW-1185">Reference proteome</keyword>
<dbReference type="GO" id="GO:0007059">
    <property type="term" value="P:chromosome segregation"/>
    <property type="evidence" value="ECO:0007669"/>
    <property type="project" value="UniProtKB-KW"/>
</dbReference>
<dbReference type="InterPro" id="IPR003768">
    <property type="entry name" value="ScpA"/>
</dbReference>
<sequence>MERWSEIKISDFDGPFDLFYEMIREKKIDIFDVDLLQVIDQYLDYIHHQQLLDIEVAAEYFLMAATLLEMKSRWLLPRQKEVAEDEEELSYEQFVQQLSEMQQIRSVSEFLNKKQEEYFETRSPQKSKRKFAYEPVELEEPEFSDMGLDMNKFAEIYKRALKKHQQDLIDSDDYDDFVSMDDFNTIETNVLSPNEVAGIVLDKMRTDRLNEFSIFDILPAEMFNLTNLISVFLAALDLVKYQIITVRQDEERDDLLFRFTKYALENPEAVNGLEVESYE</sequence>
<dbReference type="Gene3D" id="6.10.250.2410">
    <property type="match status" value="1"/>
</dbReference>